<reference evidence="2 3" key="1">
    <citation type="submission" date="2018-06" db="EMBL/GenBank/DDBJ databases">
        <title>Comparative genomics reveals the genomic features of Rhizophagus irregularis, R. cerebriforme, R. diaphanum and Gigaspora rosea, and their symbiotic lifestyle signature.</title>
        <authorList>
            <person name="Morin E."/>
            <person name="San Clemente H."/>
            <person name="Chen E.C.H."/>
            <person name="De La Providencia I."/>
            <person name="Hainaut M."/>
            <person name="Kuo A."/>
            <person name="Kohler A."/>
            <person name="Murat C."/>
            <person name="Tang N."/>
            <person name="Roy S."/>
            <person name="Loubradou J."/>
            <person name="Henrissat B."/>
            <person name="Grigoriev I.V."/>
            <person name="Corradi N."/>
            <person name="Roux C."/>
            <person name="Martin F.M."/>
        </authorList>
    </citation>
    <scope>NUCLEOTIDE SEQUENCE [LARGE SCALE GENOMIC DNA]</scope>
    <source>
        <strain evidence="2 3">DAOM 194757</strain>
    </source>
</reference>
<dbReference type="Proteomes" id="UP000266673">
    <property type="component" value="Unassembled WGS sequence"/>
</dbReference>
<gene>
    <name evidence="2" type="ORF">C2G38_2098471</name>
</gene>
<accession>A0A397UUU1</accession>
<proteinExistence type="predicted"/>
<organism evidence="2 3">
    <name type="scientific">Gigaspora rosea</name>
    <dbReference type="NCBI Taxonomy" id="44941"/>
    <lineage>
        <taxon>Eukaryota</taxon>
        <taxon>Fungi</taxon>
        <taxon>Fungi incertae sedis</taxon>
        <taxon>Mucoromycota</taxon>
        <taxon>Glomeromycotina</taxon>
        <taxon>Glomeromycetes</taxon>
        <taxon>Diversisporales</taxon>
        <taxon>Gigasporaceae</taxon>
        <taxon>Gigaspora</taxon>
    </lineage>
</organism>
<sequence>MGMTRNLCMVFEIPVRVVIRVVVEIVISAIGIGIIFFLYQLIFFPMPGLTSFVWFFAFPGYFWCLL</sequence>
<keyword evidence="3" id="KW-1185">Reference proteome</keyword>
<feature type="non-terminal residue" evidence="2">
    <location>
        <position position="66"/>
    </location>
</feature>
<comment type="caution">
    <text evidence="2">The sequence shown here is derived from an EMBL/GenBank/DDBJ whole genome shotgun (WGS) entry which is preliminary data.</text>
</comment>
<protein>
    <submittedName>
        <fullName evidence="2">Uncharacterized protein</fullName>
    </submittedName>
</protein>
<keyword evidence="1" id="KW-0472">Membrane</keyword>
<keyword evidence="1" id="KW-0812">Transmembrane</keyword>
<dbReference type="AlphaFoldDB" id="A0A397UUU1"/>
<keyword evidence="1" id="KW-1133">Transmembrane helix</keyword>
<feature type="transmembrane region" description="Helical" evidence="1">
    <location>
        <begin position="21"/>
        <end position="42"/>
    </location>
</feature>
<dbReference type="EMBL" id="QKWP01000929">
    <property type="protein sequence ID" value="RIB13381.1"/>
    <property type="molecule type" value="Genomic_DNA"/>
</dbReference>
<name>A0A397UUU1_9GLOM</name>
<evidence type="ECO:0000256" key="1">
    <source>
        <dbReference type="SAM" id="Phobius"/>
    </source>
</evidence>
<evidence type="ECO:0000313" key="3">
    <source>
        <dbReference type="Proteomes" id="UP000266673"/>
    </source>
</evidence>
<evidence type="ECO:0000313" key="2">
    <source>
        <dbReference type="EMBL" id="RIB13381.1"/>
    </source>
</evidence>
<feature type="transmembrane region" description="Helical" evidence="1">
    <location>
        <begin position="48"/>
        <end position="65"/>
    </location>
</feature>